<keyword evidence="2" id="KW-0812">Transmembrane</keyword>
<proteinExistence type="predicted"/>
<feature type="compositionally biased region" description="Low complexity" evidence="1">
    <location>
        <begin position="303"/>
        <end position="315"/>
    </location>
</feature>
<reference evidence="3 4" key="1">
    <citation type="submission" date="2013-02" db="EMBL/GenBank/DDBJ databases">
        <title>The Genome Sequence of Plasmodium inui San Antonio 1.</title>
        <authorList>
            <consortium name="The Broad Institute Genome Sequencing Platform"/>
            <consortium name="The Broad Institute Genome Sequencing Center for Infectious Disease"/>
            <person name="Neafsey D."/>
            <person name="Cheeseman I."/>
            <person name="Volkman S."/>
            <person name="Adams J."/>
            <person name="Walker B."/>
            <person name="Young S.K."/>
            <person name="Zeng Q."/>
            <person name="Gargeya S."/>
            <person name="Fitzgerald M."/>
            <person name="Haas B."/>
            <person name="Abouelleil A."/>
            <person name="Alvarado L."/>
            <person name="Arachchi H.M."/>
            <person name="Berlin A.M."/>
            <person name="Chapman S.B."/>
            <person name="Dewar J."/>
            <person name="Goldberg J."/>
            <person name="Griggs A."/>
            <person name="Gujja S."/>
            <person name="Hansen M."/>
            <person name="Howarth C."/>
            <person name="Imamovic A."/>
            <person name="Larimer J."/>
            <person name="McCowan C."/>
            <person name="Murphy C."/>
            <person name="Neiman D."/>
            <person name="Pearson M."/>
            <person name="Priest M."/>
            <person name="Roberts A."/>
            <person name="Saif S."/>
            <person name="Shea T."/>
            <person name="Sisk P."/>
            <person name="Sykes S."/>
            <person name="Wortman J."/>
            <person name="Nusbaum C."/>
            <person name="Birren B."/>
        </authorList>
    </citation>
    <scope>NUCLEOTIDE SEQUENCE [LARGE SCALE GENOMIC DNA]</scope>
    <source>
        <strain evidence="3 4">San Antonio 1</strain>
    </source>
</reference>
<dbReference type="AlphaFoldDB" id="W6ZZM7"/>
<evidence type="ECO:0000313" key="4">
    <source>
        <dbReference type="Proteomes" id="UP000030640"/>
    </source>
</evidence>
<dbReference type="RefSeq" id="XP_008817112.1">
    <property type="nucleotide sequence ID" value="XM_008818890.1"/>
</dbReference>
<dbReference type="Proteomes" id="UP000030640">
    <property type="component" value="Unassembled WGS sequence"/>
</dbReference>
<sequence>MGTSIFPGYIETVRDLLKRRKFCTDSTKSKLRICQLENDEKGVIQVREWPYDRKTQSWDPNLSRYLYGMSRNICIWIELWMNNLERSNTDQTKLLSGQCQYGDFKNLIKQGEGKEKCQIDQDRSRWVTFLKSDELNMSQTNQKDLQMCMEIVRILMQASGISRDGSGVRLNLGNQGSLCQRFYDELKAWGGQDVALNIMRHWFTVHNWPMGMQPEFLLTGRDLYEIITEEVLGTDAGIKDLVCKYESEKRERAEHPEEKFSDGQSIDTVIQESVGEGKQLDELENRMKSAVADLLSRIRDSSPSKGDSPPSKGDSVSVPLGGEGGGGSERNLLGMIGGVIFALSMGAVAVYGVSRVLLNRRRKPSGRKALRSRARNLSYRILSEEG</sequence>
<protein>
    <submittedName>
        <fullName evidence="3">Uncharacterized protein</fullName>
    </submittedName>
</protein>
<gene>
    <name evidence="3" type="ORF">C922_03298</name>
</gene>
<keyword evidence="2" id="KW-0472">Membrane</keyword>
<feature type="transmembrane region" description="Helical" evidence="2">
    <location>
        <begin position="332"/>
        <end position="358"/>
    </location>
</feature>
<evidence type="ECO:0000313" key="3">
    <source>
        <dbReference type="EMBL" id="EUD66382.1"/>
    </source>
</evidence>
<name>W6ZZM7_9APIC</name>
<keyword evidence="2" id="KW-1133">Transmembrane helix</keyword>
<dbReference type="EMBL" id="KI965472">
    <property type="protein sequence ID" value="EUD66382.1"/>
    <property type="molecule type" value="Genomic_DNA"/>
</dbReference>
<keyword evidence="4" id="KW-1185">Reference proteome</keyword>
<dbReference type="GeneID" id="20038572"/>
<accession>W6ZZM7</accession>
<evidence type="ECO:0000256" key="1">
    <source>
        <dbReference type="SAM" id="MobiDB-lite"/>
    </source>
</evidence>
<feature type="region of interest" description="Disordered" evidence="1">
    <location>
        <begin position="299"/>
        <end position="324"/>
    </location>
</feature>
<organism evidence="3 4">
    <name type="scientific">Plasmodium inui San Antonio 1</name>
    <dbReference type="NCBI Taxonomy" id="1237626"/>
    <lineage>
        <taxon>Eukaryota</taxon>
        <taxon>Sar</taxon>
        <taxon>Alveolata</taxon>
        <taxon>Apicomplexa</taxon>
        <taxon>Aconoidasida</taxon>
        <taxon>Haemosporida</taxon>
        <taxon>Plasmodiidae</taxon>
        <taxon>Plasmodium</taxon>
        <taxon>Plasmodium (Plasmodium)</taxon>
    </lineage>
</organism>
<dbReference type="VEuPathDB" id="PlasmoDB:C922_03298"/>
<evidence type="ECO:0000256" key="2">
    <source>
        <dbReference type="SAM" id="Phobius"/>
    </source>
</evidence>